<gene>
    <name evidence="1" type="ORF">E5357_00495</name>
</gene>
<name>A0AC61R3F3_9FIRM</name>
<proteinExistence type="predicted"/>
<sequence length="183" mass="21396">MSEEMIIQHCAPTLAGMKTGNLFTCPYQAKKELQKEIRHLNRLLASRGIRVLPIKYYEQKVLIYLYRPSYLKRDFSNRDTVSLLGDYGYDAGKPERCLVRLMERLRENREFPHEIGLFLGYPPEDVRGFIENRAGNCKCTGYWKVYGDEEGAKRLFGKYKKCTDIYYSNWVRGEGMERLAVAV</sequence>
<comment type="caution">
    <text evidence="1">The sequence shown here is derived from an EMBL/GenBank/DDBJ whole genome shotgun (WGS) entry which is preliminary data.</text>
</comment>
<protein>
    <submittedName>
        <fullName evidence="1">DUF3793 family protein</fullName>
    </submittedName>
</protein>
<keyword evidence="2" id="KW-1185">Reference proteome</keyword>
<evidence type="ECO:0000313" key="1">
    <source>
        <dbReference type="EMBL" id="TGY00693.1"/>
    </source>
</evidence>
<reference evidence="1" key="1">
    <citation type="submission" date="2019-04" db="EMBL/GenBank/DDBJ databases">
        <title>Microbes associate with the intestines of laboratory mice.</title>
        <authorList>
            <person name="Navarre W."/>
            <person name="Wong E."/>
            <person name="Huang K."/>
            <person name="Tropini C."/>
            <person name="Ng K."/>
            <person name="Yu B."/>
        </authorList>
    </citation>
    <scope>NUCLEOTIDE SEQUENCE</scope>
    <source>
        <strain evidence="1">NM72_1-8</strain>
    </source>
</reference>
<dbReference type="Proteomes" id="UP000307720">
    <property type="component" value="Unassembled WGS sequence"/>
</dbReference>
<accession>A0AC61R3F3</accession>
<evidence type="ECO:0000313" key="2">
    <source>
        <dbReference type="Proteomes" id="UP000307720"/>
    </source>
</evidence>
<dbReference type="EMBL" id="SRZB01000001">
    <property type="protein sequence ID" value="TGY00693.1"/>
    <property type="molecule type" value="Genomic_DNA"/>
</dbReference>
<organism evidence="1 2">
    <name type="scientific">Hominisplanchenecus murintestinalis</name>
    <dbReference type="NCBI Taxonomy" id="2941517"/>
    <lineage>
        <taxon>Bacteria</taxon>
        <taxon>Bacillati</taxon>
        <taxon>Bacillota</taxon>
        <taxon>Clostridia</taxon>
        <taxon>Lachnospirales</taxon>
        <taxon>Lachnospiraceae</taxon>
        <taxon>Hominisplanchenecus</taxon>
    </lineage>
</organism>